<proteinExistence type="predicted"/>
<comment type="caution">
    <text evidence="1">The sequence shown here is derived from an EMBL/GenBank/DDBJ whole genome shotgun (WGS) entry which is preliminary data.</text>
</comment>
<name>A0A0I9YEK5_9MYCO</name>
<sequence length="75" mass="7895">MTTAYSSFTSEASDASHAAPTAQDWLRYFAIEVHKLAYTMVDGAGEHALLLLAERMTACAQESCGGSESPAPGRG</sequence>
<gene>
    <name evidence="1" type="ORF">ABH38_02675</name>
</gene>
<evidence type="ECO:0000313" key="1">
    <source>
        <dbReference type="EMBL" id="KLO38357.1"/>
    </source>
</evidence>
<dbReference type="EMBL" id="LDPR01000002">
    <property type="protein sequence ID" value="KLO38357.1"/>
    <property type="molecule type" value="Genomic_DNA"/>
</dbReference>
<organism evidence="1 2">
    <name type="scientific">Mycobacterium haemophilum</name>
    <dbReference type="NCBI Taxonomy" id="29311"/>
    <lineage>
        <taxon>Bacteria</taxon>
        <taxon>Bacillati</taxon>
        <taxon>Actinomycetota</taxon>
        <taxon>Actinomycetes</taxon>
        <taxon>Mycobacteriales</taxon>
        <taxon>Mycobacteriaceae</taxon>
        <taxon>Mycobacterium</taxon>
    </lineage>
</organism>
<accession>A0A0I9YEK5</accession>
<dbReference type="Proteomes" id="UP000036334">
    <property type="component" value="Unassembled WGS sequence"/>
</dbReference>
<dbReference type="AlphaFoldDB" id="A0A0I9YEK5"/>
<evidence type="ECO:0000313" key="2">
    <source>
        <dbReference type="Proteomes" id="UP000036334"/>
    </source>
</evidence>
<keyword evidence="2" id="KW-1185">Reference proteome</keyword>
<protein>
    <submittedName>
        <fullName evidence="1">Uncharacterized protein</fullName>
    </submittedName>
</protein>
<reference evidence="1 2" key="1">
    <citation type="submission" date="2015-05" db="EMBL/GenBank/DDBJ databases">
        <title>Genome sequence of Mycobacterium haemophilum.</title>
        <authorList>
            <person name="Greninger A.L."/>
            <person name="Cunningham G."/>
            <person name="Miller S."/>
        </authorList>
    </citation>
    <scope>NUCLEOTIDE SEQUENCE [LARGE SCALE GENOMIC DNA]</scope>
    <source>
        <strain evidence="2">UC1</strain>
    </source>
</reference>
<dbReference type="PATRIC" id="fig|29311.18.peg.2205"/>